<dbReference type="Proteomes" id="UP000680132">
    <property type="component" value="Unassembled WGS sequence"/>
</dbReference>
<reference evidence="3" key="1">
    <citation type="submission" date="2021-03" db="EMBL/GenBank/DDBJ databases">
        <title>Microbacterium sp. nov., a novel actinobacterium isolated from cow dung.</title>
        <authorList>
            <person name="Zhang L."/>
        </authorList>
    </citation>
    <scope>NUCLEOTIDE SEQUENCE</scope>
    <source>
        <strain evidence="3">NEAU-LLB</strain>
    </source>
</reference>
<evidence type="ECO:0000259" key="2">
    <source>
        <dbReference type="Pfam" id="PF01425"/>
    </source>
</evidence>
<organism evidence="3 4">
    <name type="scientific">Microbacterium stercoris</name>
    <dbReference type="NCBI Taxonomy" id="2820289"/>
    <lineage>
        <taxon>Bacteria</taxon>
        <taxon>Bacillati</taxon>
        <taxon>Actinomycetota</taxon>
        <taxon>Actinomycetes</taxon>
        <taxon>Micrococcales</taxon>
        <taxon>Microbacteriaceae</taxon>
        <taxon>Microbacterium</taxon>
    </lineage>
</organism>
<dbReference type="Gene3D" id="3.90.1300.10">
    <property type="entry name" value="Amidase signature (AS) domain"/>
    <property type="match status" value="1"/>
</dbReference>
<dbReference type="PANTHER" id="PTHR11895">
    <property type="entry name" value="TRANSAMIDASE"/>
    <property type="match status" value="1"/>
</dbReference>
<dbReference type="InterPro" id="IPR020556">
    <property type="entry name" value="Amidase_CS"/>
</dbReference>
<evidence type="ECO:0000313" key="4">
    <source>
        <dbReference type="Proteomes" id="UP000680132"/>
    </source>
</evidence>
<feature type="domain" description="Amidase" evidence="2">
    <location>
        <begin position="25"/>
        <end position="444"/>
    </location>
</feature>
<sequence length="463" mass="47825">MSELHELGLRALARALRVGEVTPTEATEHYLARIDAHAALGAFVEVTREAARAHAERLGAPPPDAPPLWGVPLADKDLTARAGVPTRYGSRVHLHHVPEESDPLALVLDRAGSISLGKTNTPEFGLSGFTETVFAPPARDPWDPANGAGGSSGGAAVAVSAGLLPASPATDGGGSIRIPSATVGVVGLKPSRGRVNSGSGMDSAHGLSVAGPIGRSVDDVALLLDVLVEGALPYATRPPGDGPFADAGRRAVGALRVGVTTVSPWEESMDIRLDAGARDALEAAIGMLEHAGHVVDDAPWAPTGYADMFLTLWQASAARVAVPDAGLDELEPLTAWLIRAGRALSSQTLLGALAGARAFERATISAFADYDVVLTPSLALPPQPIGWFAQHDPALSFRRQCEYAPYSSWVNVAGLPALTVPVTTQGHPVSVQLVGRPGGEATILAVAAQLEAARGPLPWPMRG</sequence>
<protein>
    <submittedName>
        <fullName evidence="3">Amidase</fullName>
    </submittedName>
</protein>
<dbReference type="RefSeq" id="WP_208502048.1">
    <property type="nucleotide sequence ID" value="NZ_JAGFOA010000002.1"/>
</dbReference>
<name>A0A939QRE0_9MICO</name>
<dbReference type="PANTHER" id="PTHR11895:SF7">
    <property type="entry name" value="GLUTAMYL-TRNA(GLN) AMIDOTRANSFERASE SUBUNIT A, MITOCHONDRIAL"/>
    <property type="match status" value="1"/>
</dbReference>
<keyword evidence="4" id="KW-1185">Reference proteome</keyword>
<dbReference type="AlphaFoldDB" id="A0A939QRE0"/>
<accession>A0A939QRE0</accession>
<dbReference type="InterPro" id="IPR023631">
    <property type="entry name" value="Amidase_dom"/>
</dbReference>
<dbReference type="InterPro" id="IPR000120">
    <property type="entry name" value="Amidase"/>
</dbReference>
<comment type="caution">
    <text evidence="3">The sequence shown here is derived from an EMBL/GenBank/DDBJ whole genome shotgun (WGS) entry which is preliminary data.</text>
</comment>
<dbReference type="GO" id="GO:0003824">
    <property type="term" value="F:catalytic activity"/>
    <property type="evidence" value="ECO:0007669"/>
    <property type="project" value="InterPro"/>
</dbReference>
<evidence type="ECO:0000256" key="1">
    <source>
        <dbReference type="ARBA" id="ARBA00009199"/>
    </source>
</evidence>
<proteinExistence type="inferred from homology"/>
<gene>
    <name evidence="3" type="ORF">J5V96_06970</name>
</gene>
<evidence type="ECO:0000313" key="3">
    <source>
        <dbReference type="EMBL" id="MBO3663251.1"/>
    </source>
</evidence>
<dbReference type="InterPro" id="IPR036928">
    <property type="entry name" value="AS_sf"/>
</dbReference>
<dbReference type="EMBL" id="JAGFOA010000002">
    <property type="protein sequence ID" value="MBO3663251.1"/>
    <property type="molecule type" value="Genomic_DNA"/>
</dbReference>
<dbReference type="PROSITE" id="PS00571">
    <property type="entry name" value="AMIDASES"/>
    <property type="match status" value="1"/>
</dbReference>
<dbReference type="SUPFAM" id="SSF75304">
    <property type="entry name" value="Amidase signature (AS) enzymes"/>
    <property type="match status" value="1"/>
</dbReference>
<dbReference type="Pfam" id="PF01425">
    <property type="entry name" value="Amidase"/>
    <property type="match status" value="1"/>
</dbReference>
<comment type="similarity">
    <text evidence="1">Belongs to the amidase family.</text>
</comment>